<gene>
    <name evidence="1" type="ORF">EB796_007840</name>
</gene>
<sequence>MQQQSGIPRLQYLIKGIEQVQNNAIRFITKLKSRDSITAAHDKLNLETLTNRRFKLRYNLLLRLLSNEGNHASLTNSYDELMNSKT</sequence>
<name>A0A7J7K5E7_BUGNE</name>
<keyword evidence="2" id="KW-1185">Reference proteome</keyword>
<evidence type="ECO:0000313" key="1">
    <source>
        <dbReference type="EMBL" id="KAF6033852.1"/>
    </source>
</evidence>
<evidence type="ECO:0000313" key="2">
    <source>
        <dbReference type="Proteomes" id="UP000593567"/>
    </source>
</evidence>
<protein>
    <submittedName>
        <fullName evidence="1">Uncharacterized protein</fullName>
    </submittedName>
</protein>
<dbReference type="AlphaFoldDB" id="A0A7J7K5E7"/>
<reference evidence="1" key="1">
    <citation type="submission" date="2020-06" db="EMBL/GenBank/DDBJ databases">
        <title>Draft genome of Bugula neritina, a colonial animal packing powerful symbionts and potential medicines.</title>
        <authorList>
            <person name="Rayko M."/>
        </authorList>
    </citation>
    <scope>NUCLEOTIDE SEQUENCE [LARGE SCALE GENOMIC DNA]</scope>
    <source>
        <strain evidence="1">Kwan_BN1</strain>
    </source>
</reference>
<accession>A0A7J7K5E7</accession>
<comment type="caution">
    <text evidence="1">The sequence shown here is derived from an EMBL/GenBank/DDBJ whole genome shotgun (WGS) entry which is preliminary data.</text>
</comment>
<organism evidence="1 2">
    <name type="scientific">Bugula neritina</name>
    <name type="common">Brown bryozoan</name>
    <name type="synonym">Sertularia neritina</name>
    <dbReference type="NCBI Taxonomy" id="10212"/>
    <lineage>
        <taxon>Eukaryota</taxon>
        <taxon>Metazoa</taxon>
        <taxon>Spiralia</taxon>
        <taxon>Lophotrochozoa</taxon>
        <taxon>Bryozoa</taxon>
        <taxon>Gymnolaemata</taxon>
        <taxon>Cheilostomatida</taxon>
        <taxon>Flustrina</taxon>
        <taxon>Buguloidea</taxon>
        <taxon>Bugulidae</taxon>
        <taxon>Bugula</taxon>
    </lineage>
</organism>
<dbReference type="Proteomes" id="UP000593567">
    <property type="component" value="Unassembled WGS sequence"/>
</dbReference>
<proteinExistence type="predicted"/>
<dbReference type="EMBL" id="VXIV02001221">
    <property type="protein sequence ID" value="KAF6033852.1"/>
    <property type="molecule type" value="Genomic_DNA"/>
</dbReference>